<keyword evidence="3" id="KW-1185">Reference proteome</keyword>
<dbReference type="PANTHER" id="PTHR35984">
    <property type="entry name" value="PERIPLASMIC SERINE PROTEASE"/>
    <property type="match status" value="1"/>
</dbReference>
<dbReference type="PANTHER" id="PTHR35984:SF1">
    <property type="entry name" value="PERIPLASMIC SERINE PROTEASE"/>
    <property type="match status" value="1"/>
</dbReference>
<comment type="caution">
    <text evidence="2">The sequence shown here is derived from an EMBL/GenBank/DDBJ whole genome shotgun (WGS) entry which is preliminary data.</text>
</comment>
<proteinExistence type="predicted"/>
<dbReference type="AlphaFoldDB" id="A0A512RIM7"/>
<gene>
    <name evidence="2" type="ORF">CCY01nite_17940</name>
</gene>
<dbReference type="EMBL" id="BKAU01000001">
    <property type="protein sequence ID" value="GEP95534.1"/>
    <property type="molecule type" value="Genomic_DNA"/>
</dbReference>
<evidence type="ECO:0000313" key="2">
    <source>
        <dbReference type="EMBL" id="GEP95534.1"/>
    </source>
</evidence>
<sequence>MEQIKKMVSLLSRVRGGIPQLIFYCPIHPGSFLQVRKAVIDLKKKSPEVEEIDVIVHSPGGMPDDAYRIIRTLRSNFKVVNIVVPFWAKSAATLMALGGSIIVMDEAGELGPLDVQLAKTREDGPEFDRESALIDEYSLKRLEQRYREVYESMYIRLYEHKKINLSKTEMSRQLLDNLAKFYEPLMKQIDPYKLGDKRRKLDIGYQYGSRILSQYHSRIDQYTNRDVVDYLVNGCPDHGYIIDYELISSKLDIVKQSKIWGEEYQSILTELSLYLVLSDAEDEVCFIHDTKKATVQDNNISKKKPDTKLVKSARNPKFAQNGKESKTQSRTEVNGQGEIQAI</sequence>
<evidence type="ECO:0008006" key="4">
    <source>
        <dbReference type="Google" id="ProtNLM"/>
    </source>
</evidence>
<accession>A0A512RIM7</accession>
<name>A0A512RIM7_9BACT</name>
<dbReference type="GO" id="GO:0016020">
    <property type="term" value="C:membrane"/>
    <property type="evidence" value="ECO:0007669"/>
    <property type="project" value="InterPro"/>
</dbReference>
<dbReference type="InterPro" id="IPR002825">
    <property type="entry name" value="Pept_S49_ser-pept_pro"/>
</dbReference>
<dbReference type="InterPro" id="IPR029045">
    <property type="entry name" value="ClpP/crotonase-like_dom_sf"/>
</dbReference>
<dbReference type="RefSeq" id="WP_146859860.1">
    <property type="nucleotide sequence ID" value="NZ_BKAU01000001.1"/>
</dbReference>
<dbReference type="SUPFAM" id="SSF52096">
    <property type="entry name" value="ClpP/crotonase"/>
    <property type="match status" value="1"/>
</dbReference>
<feature type="region of interest" description="Disordered" evidence="1">
    <location>
        <begin position="304"/>
        <end position="342"/>
    </location>
</feature>
<dbReference type="Gene3D" id="3.90.226.10">
    <property type="entry name" value="2-enoyl-CoA Hydratase, Chain A, domain 1"/>
    <property type="match status" value="1"/>
</dbReference>
<protein>
    <recommendedName>
        <fullName evidence="4">Serine protease</fullName>
    </recommendedName>
</protein>
<organism evidence="2 3">
    <name type="scientific">Chitinophaga cymbidii</name>
    <dbReference type="NCBI Taxonomy" id="1096750"/>
    <lineage>
        <taxon>Bacteria</taxon>
        <taxon>Pseudomonadati</taxon>
        <taxon>Bacteroidota</taxon>
        <taxon>Chitinophagia</taxon>
        <taxon>Chitinophagales</taxon>
        <taxon>Chitinophagaceae</taxon>
        <taxon>Chitinophaga</taxon>
    </lineage>
</organism>
<evidence type="ECO:0000256" key="1">
    <source>
        <dbReference type="SAM" id="MobiDB-lite"/>
    </source>
</evidence>
<evidence type="ECO:0000313" key="3">
    <source>
        <dbReference type="Proteomes" id="UP000321436"/>
    </source>
</evidence>
<dbReference type="Proteomes" id="UP000321436">
    <property type="component" value="Unassembled WGS sequence"/>
</dbReference>
<reference evidence="2 3" key="1">
    <citation type="submission" date="2019-07" db="EMBL/GenBank/DDBJ databases">
        <title>Whole genome shotgun sequence of Chitinophaga cymbidii NBRC 109752.</title>
        <authorList>
            <person name="Hosoyama A."/>
            <person name="Uohara A."/>
            <person name="Ohji S."/>
            <person name="Ichikawa N."/>
        </authorList>
    </citation>
    <scope>NUCLEOTIDE SEQUENCE [LARGE SCALE GENOMIC DNA]</scope>
    <source>
        <strain evidence="2 3">NBRC 109752</strain>
    </source>
</reference>
<dbReference type="OrthoDB" id="1493005at2"/>
<dbReference type="Pfam" id="PF01972">
    <property type="entry name" value="SDH_protease"/>
    <property type="match status" value="1"/>
</dbReference>